<evidence type="ECO:0008006" key="3">
    <source>
        <dbReference type="Google" id="ProtNLM"/>
    </source>
</evidence>
<organism evidence="1 2">
    <name type="scientific">Pseudomonas fluorescens</name>
    <dbReference type="NCBI Taxonomy" id="294"/>
    <lineage>
        <taxon>Bacteria</taxon>
        <taxon>Pseudomonadati</taxon>
        <taxon>Pseudomonadota</taxon>
        <taxon>Gammaproteobacteria</taxon>
        <taxon>Pseudomonadales</taxon>
        <taxon>Pseudomonadaceae</taxon>
        <taxon>Pseudomonas</taxon>
    </lineage>
</organism>
<gene>
    <name evidence="1" type="ORF">PS685_04363</name>
</gene>
<dbReference type="RefSeq" id="WP_150629282.1">
    <property type="nucleotide sequence ID" value="NZ_CABVHO010000087.1"/>
</dbReference>
<reference evidence="1 2" key="1">
    <citation type="submission" date="2019-09" db="EMBL/GenBank/DDBJ databases">
        <authorList>
            <person name="Chandra G."/>
            <person name="Truman W A."/>
        </authorList>
    </citation>
    <scope>NUCLEOTIDE SEQUENCE [LARGE SCALE GENOMIC DNA]</scope>
    <source>
        <strain evidence="1">PS685</strain>
    </source>
</reference>
<evidence type="ECO:0000313" key="2">
    <source>
        <dbReference type="Proteomes" id="UP000326437"/>
    </source>
</evidence>
<sequence length="198" mass="20789">MNRFITTGLLWGVLIYPGVAMADSEIPGAGIQPALPADTRCSLSAGAPVIDYGSQSRGQLQAGDNPQALSLGKRTLMVNIGCPFPQNMRLALRGAQGVNGDLLHGDRGSVNVLVLDAQVDGQAVLLSRTTPDGVLQGGAETGLRLQPGNNFAATQNGHFVQGKSFTARIEIEPVFPESATRVSARQTSESLLILELVK</sequence>
<evidence type="ECO:0000313" key="1">
    <source>
        <dbReference type="EMBL" id="VVN63524.1"/>
    </source>
</evidence>
<dbReference type="AlphaFoldDB" id="A0A5E6ZFK9"/>
<protein>
    <recommendedName>
        <fullName evidence="3">Fimbrial protein</fullName>
    </recommendedName>
</protein>
<dbReference type="EMBL" id="CABVHO010000087">
    <property type="protein sequence ID" value="VVN63524.1"/>
    <property type="molecule type" value="Genomic_DNA"/>
</dbReference>
<proteinExistence type="predicted"/>
<dbReference type="OrthoDB" id="6497680at2"/>
<accession>A0A5E6ZFK9</accession>
<name>A0A5E6ZFK9_PSEFL</name>
<dbReference type="Proteomes" id="UP000326437">
    <property type="component" value="Unassembled WGS sequence"/>
</dbReference>